<dbReference type="Pfam" id="PF03259">
    <property type="entry name" value="Robl_LC7"/>
    <property type="match status" value="1"/>
</dbReference>
<name>A0AA42BBI6_9BACT</name>
<dbReference type="Gene3D" id="3.30.450.30">
    <property type="entry name" value="Dynein light chain 2a, cytoplasmic"/>
    <property type="match status" value="1"/>
</dbReference>
<dbReference type="InterPro" id="IPR037587">
    <property type="entry name" value="LAMTOR2-like"/>
</dbReference>
<protein>
    <submittedName>
        <fullName evidence="2">Roadblock/LC7 domain-containing protein</fullName>
    </submittedName>
</protein>
<reference evidence="2" key="1">
    <citation type="submission" date="2022-06" db="EMBL/GenBank/DDBJ databases">
        <title>CFH 74404 Thermomicrobiaceae sp.</title>
        <authorList>
            <person name="Ming H."/>
            <person name="Li W.-J."/>
            <person name="Zhao Z."/>
        </authorList>
    </citation>
    <scope>NUCLEOTIDE SEQUENCE</scope>
    <source>
        <strain evidence="2">CFH 74404</strain>
    </source>
</reference>
<organism evidence="2 3">
    <name type="scientific">Thermalbibacter longus</name>
    <dbReference type="NCBI Taxonomy" id="2951981"/>
    <lineage>
        <taxon>Bacteria</taxon>
        <taxon>Pseudomonadati</taxon>
        <taxon>Thermomicrobiota</taxon>
        <taxon>Thermomicrobia</taxon>
        <taxon>Thermomicrobiales</taxon>
        <taxon>Thermomicrobiaceae</taxon>
        <taxon>Thermalbibacter</taxon>
    </lineage>
</organism>
<dbReference type="GO" id="GO:0060090">
    <property type="term" value="F:molecular adaptor activity"/>
    <property type="evidence" value="ECO:0007669"/>
    <property type="project" value="InterPro"/>
</dbReference>
<dbReference type="SMART" id="SM00960">
    <property type="entry name" value="Robl_LC7"/>
    <property type="match status" value="1"/>
</dbReference>
<dbReference type="AlphaFoldDB" id="A0AA42BBI6"/>
<sequence>MNEHKTDRLVVPPDAVAQVAACLQRLMADSNASLSMVIDRSGRVIASESRDPRSGIADLGVLIAAAYSSLQEIARLLREENFQTILHEGLRERIVTETIDARWLLVVLFDEQVQVGLVRVLTRRTASTLAAILDLQQQPPKFSRQRQKQFRRAAQDTIDLIFGKDPEGPDRERT</sequence>
<dbReference type="InterPro" id="IPR004942">
    <property type="entry name" value="Roadblock/LAMTOR2_dom"/>
</dbReference>
<feature type="domain" description="Roadblock/LAMTOR2" evidence="1">
    <location>
        <begin position="19"/>
        <end position="109"/>
    </location>
</feature>
<evidence type="ECO:0000313" key="2">
    <source>
        <dbReference type="EMBL" id="MCM8749805.1"/>
    </source>
</evidence>
<accession>A0AA42BBI6</accession>
<dbReference type="Proteomes" id="UP001165306">
    <property type="component" value="Unassembled WGS sequence"/>
</dbReference>
<evidence type="ECO:0000313" key="3">
    <source>
        <dbReference type="Proteomes" id="UP001165306"/>
    </source>
</evidence>
<dbReference type="SUPFAM" id="SSF103196">
    <property type="entry name" value="Roadblock/LC7 domain"/>
    <property type="match status" value="1"/>
</dbReference>
<dbReference type="EMBL" id="JAMSLR010000008">
    <property type="protein sequence ID" value="MCM8749805.1"/>
    <property type="molecule type" value="Genomic_DNA"/>
</dbReference>
<proteinExistence type="predicted"/>
<keyword evidence="3" id="KW-1185">Reference proteome</keyword>
<dbReference type="GO" id="GO:0005085">
    <property type="term" value="F:guanyl-nucleotide exchange factor activity"/>
    <property type="evidence" value="ECO:0007669"/>
    <property type="project" value="InterPro"/>
</dbReference>
<gene>
    <name evidence="2" type="ORF">NET02_11660</name>
</gene>
<dbReference type="RefSeq" id="WP_284057588.1">
    <property type="nucleotide sequence ID" value="NZ_JAMSLR010000008.1"/>
</dbReference>
<evidence type="ECO:0000259" key="1">
    <source>
        <dbReference type="SMART" id="SM00960"/>
    </source>
</evidence>
<comment type="caution">
    <text evidence="2">The sequence shown here is derived from an EMBL/GenBank/DDBJ whole genome shotgun (WGS) entry which is preliminary data.</text>
</comment>
<dbReference type="GO" id="GO:0032008">
    <property type="term" value="P:positive regulation of TOR signaling"/>
    <property type="evidence" value="ECO:0007669"/>
    <property type="project" value="InterPro"/>
</dbReference>
<dbReference type="PANTHER" id="PTHR13323">
    <property type="entry name" value="LATE ENDOSOMAL/LYSOSOMAL MP1 INTERACTING PROTEIN"/>
    <property type="match status" value="1"/>
</dbReference>